<name>A0A5S5CW47_9ACTN</name>
<dbReference type="PANTHER" id="PTHR36842:SF1">
    <property type="entry name" value="PROTEIN TOLB"/>
    <property type="match status" value="1"/>
</dbReference>
<evidence type="ECO:0000313" key="3">
    <source>
        <dbReference type="Proteomes" id="UP000322499"/>
    </source>
</evidence>
<feature type="domain" description="PKD" evidence="1">
    <location>
        <begin position="749"/>
        <end position="827"/>
    </location>
</feature>
<gene>
    <name evidence="2" type="ORF">BD833_107148</name>
</gene>
<evidence type="ECO:0000259" key="1">
    <source>
        <dbReference type="PROSITE" id="PS50093"/>
    </source>
</evidence>
<dbReference type="EMBL" id="VNHW01000007">
    <property type="protein sequence ID" value="TYP87208.1"/>
    <property type="molecule type" value="Genomic_DNA"/>
</dbReference>
<comment type="caution">
    <text evidence="2">The sequence shown here is derived from an EMBL/GenBank/DDBJ whole genome shotgun (WGS) entry which is preliminary data.</text>
</comment>
<reference evidence="2 3" key="1">
    <citation type="submission" date="2019-07" db="EMBL/GenBank/DDBJ databases">
        <title>Genomic Encyclopedia of Archaeal and Bacterial Type Strains, Phase II (KMG-II): from individual species to whole genera.</title>
        <authorList>
            <person name="Goeker M."/>
        </authorList>
    </citation>
    <scope>NUCLEOTIDE SEQUENCE [LARGE SCALE GENOMIC DNA]</scope>
    <source>
        <strain evidence="2 3">DSM 46842</strain>
    </source>
</reference>
<protein>
    <submittedName>
        <fullName evidence="2">PKD domain-containing protein</fullName>
    </submittedName>
</protein>
<feature type="domain" description="PKD" evidence="1">
    <location>
        <begin position="1050"/>
        <end position="1134"/>
    </location>
</feature>
<dbReference type="Gene3D" id="2.60.40.10">
    <property type="entry name" value="Immunoglobulins"/>
    <property type="match status" value="3"/>
</dbReference>
<dbReference type="RefSeq" id="WP_208092627.1">
    <property type="nucleotide sequence ID" value="NZ_VNHW01000007.1"/>
</dbReference>
<dbReference type="InterPro" id="IPR000601">
    <property type="entry name" value="PKD_dom"/>
</dbReference>
<proteinExistence type="predicted"/>
<organism evidence="2 3">
    <name type="scientific">Blastococcus xanthinilyticus</name>
    <dbReference type="NCBI Taxonomy" id="1564164"/>
    <lineage>
        <taxon>Bacteria</taxon>
        <taxon>Bacillati</taxon>
        <taxon>Actinomycetota</taxon>
        <taxon>Actinomycetes</taxon>
        <taxon>Geodermatophilales</taxon>
        <taxon>Geodermatophilaceae</taxon>
        <taxon>Blastococcus</taxon>
    </lineage>
</organism>
<dbReference type="SMART" id="SM00089">
    <property type="entry name" value="PKD"/>
    <property type="match status" value="3"/>
</dbReference>
<evidence type="ECO:0000313" key="2">
    <source>
        <dbReference type="EMBL" id="TYP87208.1"/>
    </source>
</evidence>
<dbReference type="Pfam" id="PF18911">
    <property type="entry name" value="PKD_4"/>
    <property type="match status" value="3"/>
</dbReference>
<dbReference type="GO" id="GO:0005975">
    <property type="term" value="P:carbohydrate metabolic process"/>
    <property type="evidence" value="ECO:0007669"/>
    <property type="project" value="UniProtKB-ARBA"/>
</dbReference>
<dbReference type="CDD" id="cd00146">
    <property type="entry name" value="PKD"/>
    <property type="match status" value="3"/>
</dbReference>
<dbReference type="InterPro" id="IPR013783">
    <property type="entry name" value="Ig-like_fold"/>
</dbReference>
<dbReference type="PROSITE" id="PS50093">
    <property type="entry name" value="PKD"/>
    <property type="match status" value="3"/>
</dbReference>
<dbReference type="InterPro" id="IPR022409">
    <property type="entry name" value="PKD/Chitinase_dom"/>
</dbReference>
<keyword evidence="3" id="KW-1185">Reference proteome</keyword>
<feature type="domain" description="PKD" evidence="1">
    <location>
        <begin position="448"/>
        <end position="527"/>
    </location>
</feature>
<dbReference type="InterPro" id="IPR035986">
    <property type="entry name" value="PKD_dom_sf"/>
</dbReference>
<accession>A0A5S5CW47</accession>
<dbReference type="SUPFAM" id="SSF49299">
    <property type="entry name" value="PKD domain"/>
    <property type="match status" value="3"/>
</dbReference>
<dbReference type="PANTHER" id="PTHR36842">
    <property type="entry name" value="PROTEIN TOLB HOMOLOG"/>
    <property type="match status" value="1"/>
</dbReference>
<dbReference type="Proteomes" id="UP000322499">
    <property type="component" value="Unassembled WGS sequence"/>
</dbReference>
<sequence length="1346" mass="135568">MRPTRALSRAVGLLLAAVVVLTGFVLGAGAAAAADGDVGYQGPSFSGTSGAPTSDKPQSKLWHVQGIWFATMFDTGSQDWHIFRLDRGTQTWVDTGVPVDDRANTLSDALWDGSHLYIASNVVTVSTLSNAVPSKPDSPARLYRYSYDSAAQTFAPDAGFPTVITTWSSESLTIDKDSTGTLWATWTQVSGSSSAGFTNAVHVNSATGEGSTWGAPFVLPVAGAAPSPDDISSIVAFGGNRIGVLWSNQLDETVYWAVHVDGQPVSSWRGSPGIRGNSAADDHLNIKSLVSDQAGRVYAVVKTAADEAPGSPGSAGQILLLVFKPGTGSWSVTTFGTIDDCHTRPQILLDEEHQLVYVLATAPLSGCPFSGAAGSIVMKAAPMAAPVFPAGRGVPIITDAGSPNVNDVTTTKQALTSTTGLVALASNTVTKRYWHAFVPLDGQVPAAPTAAFTASAETGPAPLEVQFTDTSTGGPSSWAWDFGNGQTSAEQNPTHVFALPGTYPVTLRATNSVGESAPATRTVTVTVAPTTGPTVSAGPSATAVAADPAAAVPVPVPAGVQTGDLLVAQVTADNAPTMSEVPPGWTPVLPQLSVASGARVFVYSHLVGDATAEPAAYPFTLSAAQRWGAVVGSFRGVDPANPFDTAATTKTDATYRATSLAVPGVSTLSDGAMLVGGVGFDSRTVAVTPPAGWAEIGESSTGQVAEMAVQARPTAGATGVATWSFGAAAAGGWLRALRPAGAGPAPVVPTAAFTASAETGPAPLEVQFTDTSTGEPTAWAWDFGDGQTSTERNPVHVFGLPGSYPVTLRAANEVGDSAPVTRTVTVTPAPTTGPTVSAGPAATAVAAVAAAGVTVPVPAGVQTGDLLVAQVTADNAPTMAEVPAGWTPVLTQLNVTSGARVFVYSRPVPDAAAEPASHAFTLSAAQRWGVVVGSFRGVDLANPFDTAATTRTDTTYRATSLTVPGVTTVAGGAMLVGGVGFDARSVAVTPPAGWAEIGESTNGQVAELAVQARPTAGPTGDATWSFGAAAAGGWLRALRPAGAGPAPMAPTAAFTASAETGTAPLEVRFTDTSTGEPTAWAWDFGDGRTSTDQNPVQTFAAPGTYAVALRAANAVGQSAPATRTITVTAAPTSGPTVTAGPAATAVAAVAAAEVTVPVPAGVQTGDLLVAQVTADNAPTMSAVPPGWTPVLTPLAVTSGARVFVYSYVVADAAAEPASHVFTLSAAQRWGAVVGSFRGVDPANPFDTAATTRTDTTYRATGLTVPGVTTATAGAMLVGGVGFDHRTVAVTPPAGWAELGESTNGQVAELAVQARPTAGATGDATWSFGTAAAAGGWLRALRPAPAP</sequence>
<dbReference type="FunFam" id="2.60.40.10:FF:000270">
    <property type="entry name" value="Cell surface protein"/>
    <property type="match status" value="3"/>
</dbReference>